<feature type="non-terminal residue" evidence="4">
    <location>
        <position position="1"/>
    </location>
</feature>
<evidence type="ECO:0000313" key="4">
    <source>
        <dbReference type="EMBL" id="RDX92223.1"/>
    </source>
</evidence>
<organism evidence="4 5">
    <name type="scientific">Mucuna pruriens</name>
    <name type="common">Velvet bean</name>
    <name type="synonym">Dolichos pruriens</name>
    <dbReference type="NCBI Taxonomy" id="157652"/>
    <lineage>
        <taxon>Eukaryota</taxon>
        <taxon>Viridiplantae</taxon>
        <taxon>Streptophyta</taxon>
        <taxon>Embryophyta</taxon>
        <taxon>Tracheophyta</taxon>
        <taxon>Spermatophyta</taxon>
        <taxon>Magnoliopsida</taxon>
        <taxon>eudicotyledons</taxon>
        <taxon>Gunneridae</taxon>
        <taxon>Pentapetalae</taxon>
        <taxon>rosids</taxon>
        <taxon>fabids</taxon>
        <taxon>Fabales</taxon>
        <taxon>Fabaceae</taxon>
        <taxon>Papilionoideae</taxon>
        <taxon>50 kb inversion clade</taxon>
        <taxon>NPAAA clade</taxon>
        <taxon>indigoferoid/millettioid clade</taxon>
        <taxon>Phaseoleae</taxon>
        <taxon>Mucuna</taxon>
    </lineage>
</organism>
<dbReference type="PANTHER" id="PTHR46502:SF14">
    <property type="entry name" value="CALCIUM-DEPENDENT LIPID-BINDING (CALB DOMAIN) FAMILY PROTEIN"/>
    <property type="match status" value="1"/>
</dbReference>
<dbReference type="SUPFAM" id="SSF49562">
    <property type="entry name" value="C2 domain (Calcium/lipid-binding domain, CaLB)"/>
    <property type="match status" value="1"/>
</dbReference>
<keyword evidence="5" id="KW-1185">Reference proteome</keyword>
<proteinExistence type="predicted"/>
<evidence type="ECO:0000256" key="2">
    <source>
        <dbReference type="ARBA" id="ARBA00022837"/>
    </source>
</evidence>
<dbReference type="OrthoDB" id="195679at2759"/>
<reference evidence="4" key="1">
    <citation type="submission" date="2018-05" db="EMBL/GenBank/DDBJ databases">
        <title>Draft genome of Mucuna pruriens seed.</title>
        <authorList>
            <person name="Nnadi N.E."/>
            <person name="Vos R."/>
            <person name="Hasami M.H."/>
            <person name="Devisetty U.K."/>
            <person name="Aguiy J.C."/>
        </authorList>
    </citation>
    <scope>NUCLEOTIDE SEQUENCE [LARGE SCALE GENOMIC DNA]</scope>
    <source>
        <strain evidence="4">JCA_2017</strain>
    </source>
</reference>
<name>A0A371GPE8_MUCPR</name>
<accession>A0A371GPE8</accession>
<dbReference type="PANTHER" id="PTHR46502">
    <property type="entry name" value="C2 DOMAIN-CONTAINING"/>
    <property type="match status" value="1"/>
</dbReference>
<feature type="domain" description="C2" evidence="3">
    <location>
        <begin position="1"/>
        <end position="115"/>
    </location>
</feature>
<dbReference type="EMBL" id="QJKJ01004922">
    <property type="protein sequence ID" value="RDX92223.1"/>
    <property type="molecule type" value="Genomic_DNA"/>
</dbReference>
<dbReference type="Proteomes" id="UP000257109">
    <property type="component" value="Unassembled WGS sequence"/>
</dbReference>
<evidence type="ECO:0000256" key="1">
    <source>
        <dbReference type="ARBA" id="ARBA00022723"/>
    </source>
</evidence>
<keyword evidence="2" id="KW-0106">Calcium</keyword>
<dbReference type="Pfam" id="PF00168">
    <property type="entry name" value="C2"/>
    <property type="match status" value="1"/>
</dbReference>
<dbReference type="Gene3D" id="2.60.40.150">
    <property type="entry name" value="C2 domain"/>
    <property type="match status" value="1"/>
</dbReference>
<evidence type="ECO:0000313" key="5">
    <source>
        <dbReference type="Proteomes" id="UP000257109"/>
    </source>
</evidence>
<comment type="caution">
    <text evidence="4">The sequence shown here is derived from an EMBL/GenBank/DDBJ whole genome shotgun (WGS) entry which is preliminary data.</text>
</comment>
<dbReference type="GO" id="GO:0046872">
    <property type="term" value="F:metal ion binding"/>
    <property type="evidence" value="ECO:0007669"/>
    <property type="project" value="UniProtKB-KW"/>
</dbReference>
<sequence>MITGILEVLLVNAKGITHTNLVGTPSYYVVMECGTQTQRSKVSSVTEIIYDAGKHEKPCWNEKFIFDFSPFDCKNSTHLKCRIMDTELFTNSGFVGEVKVYIGGIISEGTEQGYIEIRPTAYNVVLEDDTYKGQIKIGFKFIANKEKYMMGKRDQFIAQKKEPRHSIFGCIWKISWCKILFFYHKMSSKDKLKRN</sequence>
<dbReference type="AlphaFoldDB" id="A0A371GPE8"/>
<dbReference type="STRING" id="157652.A0A371GPE8"/>
<dbReference type="PROSITE" id="PS50004">
    <property type="entry name" value="C2"/>
    <property type="match status" value="1"/>
</dbReference>
<dbReference type="InterPro" id="IPR000008">
    <property type="entry name" value="C2_dom"/>
</dbReference>
<gene>
    <name evidence="4" type="primary">ERG3</name>
    <name evidence="4" type="ORF">CR513_25680</name>
</gene>
<keyword evidence="1" id="KW-0479">Metal-binding</keyword>
<protein>
    <submittedName>
        <fullName evidence="4">Elicitor-responsive protein 3</fullName>
    </submittedName>
</protein>
<dbReference type="InterPro" id="IPR035892">
    <property type="entry name" value="C2_domain_sf"/>
</dbReference>
<evidence type="ECO:0000259" key="3">
    <source>
        <dbReference type="PROSITE" id="PS50004"/>
    </source>
</evidence>